<dbReference type="AlphaFoldDB" id="A0A7N0ZZF9"/>
<dbReference type="Proteomes" id="UP000594263">
    <property type="component" value="Unplaced"/>
</dbReference>
<name>A0A7N0ZZF9_KALFE</name>
<dbReference type="PROSITE" id="PS51257">
    <property type="entry name" value="PROKAR_LIPOPROTEIN"/>
    <property type="match status" value="1"/>
</dbReference>
<evidence type="ECO:0000313" key="2">
    <source>
        <dbReference type="Proteomes" id="UP000594263"/>
    </source>
</evidence>
<organism evidence="1 2">
    <name type="scientific">Kalanchoe fedtschenkoi</name>
    <name type="common">Lavender scallops</name>
    <name type="synonym">South American air plant</name>
    <dbReference type="NCBI Taxonomy" id="63787"/>
    <lineage>
        <taxon>Eukaryota</taxon>
        <taxon>Viridiplantae</taxon>
        <taxon>Streptophyta</taxon>
        <taxon>Embryophyta</taxon>
        <taxon>Tracheophyta</taxon>
        <taxon>Spermatophyta</taxon>
        <taxon>Magnoliopsida</taxon>
        <taxon>eudicotyledons</taxon>
        <taxon>Gunneridae</taxon>
        <taxon>Pentapetalae</taxon>
        <taxon>Saxifragales</taxon>
        <taxon>Crassulaceae</taxon>
        <taxon>Kalanchoe</taxon>
    </lineage>
</organism>
<protein>
    <submittedName>
        <fullName evidence="1">Uncharacterized protein</fullName>
    </submittedName>
</protein>
<evidence type="ECO:0000313" key="1">
    <source>
        <dbReference type="EnsemblPlants" id="Kaladp0053s0392.1.v1.1.CDS.1"/>
    </source>
</evidence>
<dbReference type="Gramene" id="Kaladp0053s0392.1.v1.1">
    <property type="protein sequence ID" value="Kaladp0053s0392.1.v1.1.CDS.1"/>
    <property type="gene ID" value="Kaladp0053s0392.v1.1"/>
</dbReference>
<reference evidence="1" key="1">
    <citation type="submission" date="2021-01" db="UniProtKB">
        <authorList>
            <consortium name="EnsemblPlants"/>
        </authorList>
    </citation>
    <scope>IDENTIFICATION</scope>
</reference>
<dbReference type="EnsemblPlants" id="Kaladp0053s0392.1.v1.1">
    <property type="protein sequence ID" value="Kaladp0053s0392.1.v1.1.CDS.1"/>
    <property type="gene ID" value="Kaladp0053s0392.v1.1"/>
</dbReference>
<proteinExistence type="predicted"/>
<sequence>MLSRTREEPKNQEQHSFSSQPGIFLSCISYKNPAPLRCRKKKLPKPIFIFCCSR</sequence>
<accession>A0A7N0ZZF9</accession>
<keyword evidence="2" id="KW-1185">Reference proteome</keyword>